<dbReference type="Proteomes" id="UP000008792">
    <property type="component" value="Unassembled WGS sequence"/>
</dbReference>
<protein>
    <submittedName>
        <fullName evidence="2">Uncharacterized protein</fullName>
    </submittedName>
</protein>
<dbReference type="PhylomeDB" id="B4LPR3"/>
<evidence type="ECO:0000256" key="1">
    <source>
        <dbReference type="SAM" id="MobiDB-lite"/>
    </source>
</evidence>
<proteinExistence type="predicted"/>
<feature type="compositionally biased region" description="Low complexity" evidence="1">
    <location>
        <begin position="616"/>
        <end position="626"/>
    </location>
</feature>
<dbReference type="STRING" id="7244.B4LPR3"/>
<accession>B4LPR3</accession>
<evidence type="ECO:0000313" key="3">
    <source>
        <dbReference type="Proteomes" id="UP000008792"/>
    </source>
</evidence>
<feature type="region of interest" description="Disordered" evidence="1">
    <location>
        <begin position="542"/>
        <end position="663"/>
    </location>
</feature>
<feature type="compositionally biased region" description="Pro residues" evidence="1">
    <location>
        <begin position="629"/>
        <end position="638"/>
    </location>
</feature>
<gene>
    <name evidence="2" type="primary">Dvir\GJ21403</name>
    <name evidence="2" type="ORF">Dvir_GJ21403</name>
</gene>
<evidence type="ECO:0000313" key="2">
    <source>
        <dbReference type="EMBL" id="EDW60301.1"/>
    </source>
</evidence>
<sequence length="663" mass="75793">MMPKMFSSLFFGNQSIDPTKNKGCECWRPDVKNCGQVDKSKKSEYFESDLEDIANSLMKVMNICRLRPWEVKRSKELIKRAFRHYEEVRYRMDRVPSKRFNKENLMHDLAVEAGMSRMDSQLAYGIVKRAFRAYYHGSGEGGKRMETLSTQLRHRSECLWLHAAKRTAQIFAVHVGLMYSEERQYEECIECIYKTLYEELKSRIVNEDADVRGCVCGQPDQTQSEKKLNKGWDTVSAATNMSASTVKTMELFFNKQTFNLSKPTSPISIRMEYTMISMEQMVTKLEQSSQKINSSNQSVKSNASKRVKKKKKKRETKCNCPELQCYADRLAPVITAECSQGPYVCRWVPFNEEEETLPKHHVPCPPMDEICPPCESDGRSCDDECTCTCQICQCRPAYDDYEEEAHGEKLSGSGLEDHDTDYCWLAPFRDFPRVEEKEEEQLPEEEVEEEEPECRCKCEYKQRGWPHLFTYLAPFKDVKPEPEPEPVVETEQPRQSPPYGISMTCYRCWNDPTESVDEEDSNTPVPYMELLNAVHNPPKVAGISMDVTVKTQHHPTPDASRGQNQPVKRQAPRSDRSSVIVKRSTIAALESNMKAIQNQKPIQPPTKPADQVRNTPPLKAVPAPEAKPVRPPAAPAPAPASANAQDDDKLTKEDILDMFGLNK</sequence>
<name>B4LPR3_DROVI</name>
<feature type="region of interest" description="Disordered" evidence="1">
    <location>
        <begin position="286"/>
        <end position="310"/>
    </location>
</feature>
<feature type="compositionally biased region" description="Basic and acidic residues" evidence="1">
    <location>
        <begin position="646"/>
        <end position="655"/>
    </location>
</feature>
<dbReference type="HOGENOM" id="CLU_431663_0_0_1"/>
<keyword evidence="3" id="KW-1185">Reference proteome</keyword>
<organism evidence="2 3">
    <name type="scientific">Drosophila virilis</name>
    <name type="common">Fruit fly</name>
    <dbReference type="NCBI Taxonomy" id="7244"/>
    <lineage>
        <taxon>Eukaryota</taxon>
        <taxon>Metazoa</taxon>
        <taxon>Ecdysozoa</taxon>
        <taxon>Arthropoda</taxon>
        <taxon>Hexapoda</taxon>
        <taxon>Insecta</taxon>
        <taxon>Pterygota</taxon>
        <taxon>Neoptera</taxon>
        <taxon>Endopterygota</taxon>
        <taxon>Diptera</taxon>
        <taxon>Brachycera</taxon>
        <taxon>Muscomorpha</taxon>
        <taxon>Ephydroidea</taxon>
        <taxon>Drosophilidae</taxon>
        <taxon>Drosophila</taxon>
    </lineage>
</organism>
<dbReference type="EMBL" id="CH940648">
    <property type="protein sequence ID" value="EDW60301.1"/>
    <property type="molecule type" value="Genomic_DNA"/>
</dbReference>
<dbReference type="InParanoid" id="B4LPR3"/>
<dbReference type="AlphaFoldDB" id="B4LPR3"/>
<dbReference type="eggNOG" id="ENOG502TCWR">
    <property type="taxonomic scope" value="Eukaryota"/>
</dbReference>
<dbReference type="OMA" id="NCPHLRC"/>
<dbReference type="OrthoDB" id="7883648at2759"/>
<dbReference type="KEGG" id="dvi:6624911"/>
<feature type="compositionally biased region" description="Low complexity" evidence="1">
    <location>
        <begin position="287"/>
        <end position="302"/>
    </location>
</feature>
<reference evidence="2 3" key="1">
    <citation type="journal article" date="2007" name="Nature">
        <title>Evolution of genes and genomes on the Drosophila phylogeny.</title>
        <authorList>
            <consortium name="Drosophila 12 Genomes Consortium"/>
            <person name="Clark A.G."/>
            <person name="Eisen M.B."/>
            <person name="Smith D.R."/>
            <person name="Bergman C.M."/>
            <person name="Oliver B."/>
            <person name="Markow T.A."/>
            <person name="Kaufman T.C."/>
            <person name="Kellis M."/>
            <person name="Gelbart W."/>
            <person name="Iyer V.N."/>
            <person name="Pollard D.A."/>
            <person name="Sackton T.B."/>
            <person name="Larracuente A.M."/>
            <person name="Singh N.D."/>
            <person name="Abad J.P."/>
            <person name="Abt D.N."/>
            <person name="Adryan B."/>
            <person name="Aguade M."/>
            <person name="Akashi H."/>
            <person name="Anderson W.W."/>
            <person name="Aquadro C.F."/>
            <person name="Ardell D.H."/>
            <person name="Arguello R."/>
            <person name="Artieri C.G."/>
            <person name="Barbash D.A."/>
            <person name="Barker D."/>
            <person name="Barsanti P."/>
            <person name="Batterham P."/>
            <person name="Batzoglou S."/>
            <person name="Begun D."/>
            <person name="Bhutkar A."/>
            <person name="Blanco E."/>
            <person name="Bosak S.A."/>
            <person name="Bradley R.K."/>
            <person name="Brand A.D."/>
            <person name="Brent M.R."/>
            <person name="Brooks A.N."/>
            <person name="Brown R.H."/>
            <person name="Butlin R.K."/>
            <person name="Caggese C."/>
            <person name="Calvi B.R."/>
            <person name="Bernardo de Carvalho A."/>
            <person name="Caspi A."/>
            <person name="Castrezana S."/>
            <person name="Celniker S.E."/>
            <person name="Chang J.L."/>
            <person name="Chapple C."/>
            <person name="Chatterji S."/>
            <person name="Chinwalla A."/>
            <person name="Civetta A."/>
            <person name="Clifton S.W."/>
            <person name="Comeron J.M."/>
            <person name="Costello J.C."/>
            <person name="Coyne J.A."/>
            <person name="Daub J."/>
            <person name="David R.G."/>
            <person name="Delcher A.L."/>
            <person name="Delehaunty K."/>
            <person name="Do C.B."/>
            <person name="Ebling H."/>
            <person name="Edwards K."/>
            <person name="Eickbush T."/>
            <person name="Evans J.D."/>
            <person name="Filipski A."/>
            <person name="Findeiss S."/>
            <person name="Freyhult E."/>
            <person name="Fulton L."/>
            <person name="Fulton R."/>
            <person name="Garcia A.C."/>
            <person name="Gardiner A."/>
            <person name="Garfield D.A."/>
            <person name="Garvin B.E."/>
            <person name="Gibson G."/>
            <person name="Gilbert D."/>
            <person name="Gnerre S."/>
            <person name="Godfrey J."/>
            <person name="Good R."/>
            <person name="Gotea V."/>
            <person name="Gravely B."/>
            <person name="Greenberg A.J."/>
            <person name="Griffiths-Jones S."/>
            <person name="Gross S."/>
            <person name="Guigo R."/>
            <person name="Gustafson E.A."/>
            <person name="Haerty W."/>
            <person name="Hahn M.W."/>
            <person name="Halligan D.L."/>
            <person name="Halpern A.L."/>
            <person name="Halter G.M."/>
            <person name="Han M.V."/>
            <person name="Heger A."/>
            <person name="Hillier L."/>
            <person name="Hinrichs A.S."/>
            <person name="Holmes I."/>
            <person name="Hoskins R.A."/>
            <person name="Hubisz M.J."/>
            <person name="Hultmark D."/>
            <person name="Huntley M.A."/>
            <person name="Jaffe D.B."/>
            <person name="Jagadeeshan S."/>
            <person name="Jeck W.R."/>
            <person name="Johnson J."/>
            <person name="Jones C.D."/>
            <person name="Jordan W.C."/>
            <person name="Karpen G.H."/>
            <person name="Kataoka E."/>
            <person name="Keightley P.D."/>
            <person name="Kheradpour P."/>
            <person name="Kirkness E.F."/>
            <person name="Koerich L.B."/>
            <person name="Kristiansen K."/>
            <person name="Kudrna D."/>
            <person name="Kulathinal R.J."/>
            <person name="Kumar S."/>
            <person name="Kwok R."/>
            <person name="Lander E."/>
            <person name="Langley C.H."/>
            <person name="Lapoint R."/>
            <person name="Lazzaro B.P."/>
            <person name="Lee S.J."/>
            <person name="Levesque L."/>
            <person name="Li R."/>
            <person name="Lin C.F."/>
            <person name="Lin M.F."/>
            <person name="Lindblad-Toh K."/>
            <person name="Llopart A."/>
            <person name="Long M."/>
            <person name="Low L."/>
            <person name="Lozovsky E."/>
            <person name="Lu J."/>
            <person name="Luo M."/>
            <person name="Machado C.A."/>
            <person name="Makalowski W."/>
            <person name="Marzo M."/>
            <person name="Matsuda M."/>
            <person name="Matzkin L."/>
            <person name="McAllister B."/>
            <person name="McBride C.S."/>
            <person name="McKernan B."/>
            <person name="McKernan K."/>
            <person name="Mendez-Lago M."/>
            <person name="Minx P."/>
            <person name="Mollenhauer M.U."/>
            <person name="Montooth K."/>
            <person name="Mount S.M."/>
            <person name="Mu X."/>
            <person name="Myers E."/>
            <person name="Negre B."/>
            <person name="Newfeld S."/>
            <person name="Nielsen R."/>
            <person name="Noor M.A."/>
            <person name="O'Grady P."/>
            <person name="Pachter L."/>
            <person name="Papaceit M."/>
            <person name="Parisi M.J."/>
            <person name="Parisi M."/>
            <person name="Parts L."/>
            <person name="Pedersen J.S."/>
            <person name="Pesole G."/>
            <person name="Phillippy A.M."/>
            <person name="Ponting C.P."/>
            <person name="Pop M."/>
            <person name="Porcelli D."/>
            <person name="Powell J.R."/>
            <person name="Prohaska S."/>
            <person name="Pruitt K."/>
            <person name="Puig M."/>
            <person name="Quesneville H."/>
            <person name="Ram K.R."/>
            <person name="Rand D."/>
            <person name="Rasmussen M.D."/>
            <person name="Reed L.K."/>
            <person name="Reenan R."/>
            <person name="Reily A."/>
            <person name="Remington K.A."/>
            <person name="Rieger T.T."/>
            <person name="Ritchie M.G."/>
            <person name="Robin C."/>
            <person name="Rogers Y.H."/>
            <person name="Rohde C."/>
            <person name="Rozas J."/>
            <person name="Rubenfield M.J."/>
            <person name="Ruiz A."/>
            <person name="Russo S."/>
            <person name="Salzberg S.L."/>
            <person name="Sanchez-Gracia A."/>
            <person name="Saranga D.J."/>
            <person name="Sato H."/>
            <person name="Schaeffer S.W."/>
            <person name="Schatz M.C."/>
            <person name="Schlenke T."/>
            <person name="Schwartz R."/>
            <person name="Segarra C."/>
            <person name="Singh R.S."/>
            <person name="Sirot L."/>
            <person name="Sirota M."/>
            <person name="Sisneros N.B."/>
            <person name="Smith C.D."/>
            <person name="Smith T.F."/>
            <person name="Spieth J."/>
            <person name="Stage D.E."/>
            <person name="Stark A."/>
            <person name="Stephan W."/>
            <person name="Strausberg R.L."/>
            <person name="Strempel S."/>
            <person name="Sturgill D."/>
            <person name="Sutton G."/>
            <person name="Sutton G.G."/>
            <person name="Tao W."/>
            <person name="Teichmann S."/>
            <person name="Tobari Y.N."/>
            <person name="Tomimura Y."/>
            <person name="Tsolas J.M."/>
            <person name="Valente V.L."/>
            <person name="Venter E."/>
            <person name="Venter J.C."/>
            <person name="Vicario S."/>
            <person name="Vieira F.G."/>
            <person name="Vilella A.J."/>
            <person name="Villasante A."/>
            <person name="Walenz B."/>
            <person name="Wang J."/>
            <person name="Wasserman M."/>
            <person name="Watts T."/>
            <person name="Wilson D."/>
            <person name="Wilson R.K."/>
            <person name="Wing R.A."/>
            <person name="Wolfner M.F."/>
            <person name="Wong A."/>
            <person name="Wong G.K."/>
            <person name="Wu C.I."/>
            <person name="Wu G."/>
            <person name="Yamamoto D."/>
            <person name="Yang H.P."/>
            <person name="Yang S.P."/>
            <person name="Yorke J.A."/>
            <person name="Yoshida K."/>
            <person name="Zdobnov E."/>
            <person name="Zhang P."/>
            <person name="Zhang Y."/>
            <person name="Zimin A.V."/>
            <person name="Baldwin J."/>
            <person name="Abdouelleil A."/>
            <person name="Abdulkadir J."/>
            <person name="Abebe A."/>
            <person name="Abera B."/>
            <person name="Abreu J."/>
            <person name="Acer S.C."/>
            <person name="Aftuck L."/>
            <person name="Alexander A."/>
            <person name="An P."/>
            <person name="Anderson E."/>
            <person name="Anderson S."/>
            <person name="Arachi H."/>
            <person name="Azer M."/>
            <person name="Bachantsang P."/>
            <person name="Barry A."/>
            <person name="Bayul T."/>
            <person name="Berlin A."/>
            <person name="Bessette D."/>
            <person name="Bloom T."/>
            <person name="Blye J."/>
            <person name="Boguslavskiy L."/>
            <person name="Bonnet C."/>
            <person name="Boukhgalter B."/>
            <person name="Bourzgui I."/>
            <person name="Brown A."/>
            <person name="Cahill P."/>
            <person name="Channer S."/>
            <person name="Cheshatsang Y."/>
            <person name="Chuda L."/>
            <person name="Citroen M."/>
            <person name="Collymore A."/>
            <person name="Cooke P."/>
            <person name="Costello M."/>
            <person name="D'Aco K."/>
            <person name="Daza R."/>
            <person name="De Haan G."/>
            <person name="DeGray S."/>
            <person name="DeMaso C."/>
            <person name="Dhargay N."/>
            <person name="Dooley K."/>
            <person name="Dooley E."/>
            <person name="Doricent M."/>
            <person name="Dorje P."/>
            <person name="Dorjee K."/>
            <person name="Dupes A."/>
            <person name="Elong R."/>
            <person name="Falk J."/>
            <person name="Farina A."/>
            <person name="Faro S."/>
            <person name="Ferguson D."/>
            <person name="Fisher S."/>
            <person name="Foley C.D."/>
            <person name="Franke A."/>
            <person name="Friedrich D."/>
            <person name="Gadbois L."/>
            <person name="Gearin G."/>
            <person name="Gearin C.R."/>
            <person name="Giannoukos G."/>
            <person name="Goode T."/>
            <person name="Graham J."/>
            <person name="Grandbois E."/>
            <person name="Grewal S."/>
            <person name="Gyaltsen K."/>
            <person name="Hafez N."/>
            <person name="Hagos B."/>
            <person name="Hall J."/>
            <person name="Henson C."/>
            <person name="Hollinger A."/>
            <person name="Honan T."/>
            <person name="Huard M.D."/>
            <person name="Hughes L."/>
            <person name="Hurhula B."/>
            <person name="Husby M.E."/>
            <person name="Kamat A."/>
            <person name="Kanga B."/>
            <person name="Kashin S."/>
            <person name="Khazanovich D."/>
            <person name="Kisner P."/>
            <person name="Lance K."/>
            <person name="Lara M."/>
            <person name="Lee W."/>
            <person name="Lennon N."/>
            <person name="Letendre F."/>
            <person name="LeVine R."/>
            <person name="Lipovsky A."/>
            <person name="Liu X."/>
            <person name="Liu J."/>
            <person name="Liu S."/>
            <person name="Lokyitsang T."/>
            <person name="Lokyitsang Y."/>
            <person name="Lubonja R."/>
            <person name="Lui A."/>
            <person name="MacDonald P."/>
            <person name="Magnisalis V."/>
            <person name="Maru K."/>
            <person name="Matthews C."/>
            <person name="McCusker W."/>
            <person name="McDonough S."/>
            <person name="Mehta T."/>
            <person name="Meldrim J."/>
            <person name="Meneus L."/>
            <person name="Mihai O."/>
            <person name="Mihalev A."/>
            <person name="Mihova T."/>
            <person name="Mittelman R."/>
            <person name="Mlenga V."/>
            <person name="Montmayeur A."/>
            <person name="Mulrain L."/>
            <person name="Navidi A."/>
            <person name="Naylor J."/>
            <person name="Negash T."/>
            <person name="Nguyen T."/>
            <person name="Nguyen N."/>
            <person name="Nicol R."/>
            <person name="Norbu C."/>
            <person name="Norbu N."/>
            <person name="Novod N."/>
            <person name="O'Neill B."/>
            <person name="Osman S."/>
            <person name="Markiewicz E."/>
            <person name="Oyono O.L."/>
            <person name="Patti C."/>
            <person name="Phunkhang P."/>
            <person name="Pierre F."/>
            <person name="Priest M."/>
            <person name="Raghuraman S."/>
            <person name="Rege F."/>
            <person name="Reyes R."/>
            <person name="Rise C."/>
            <person name="Rogov P."/>
            <person name="Ross K."/>
            <person name="Ryan E."/>
            <person name="Settipalli S."/>
            <person name="Shea T."/>
            <person name="Sherpa N."/>
            <person name="Shi L."/>
            <person name="Shih D."/>
            <person name="Sparrow T."/>
            <person name="Spaulding J."/>
            <person name="Stalker J."/>
            <person name="Stange-Thomann N."/>
            <person name="Stavropoulos S."/>
            <person name="Stone C."/>
            <person name="Strader C."/>
            <person name="Tesfaye S."/>
            <person name="Thomson T."/>
            <person name="Thoulutsang Y."/>
            <person name="Thoulutsang D."/>
            <person name="Topham K."/>
            <person name="Topping I."/>
            <person name="Tsamla T."/>
            <person name="Vassiliev H."/>
            <person name="Vo A."/>
            <person name="Wangchuk T."/>
            <person name="Wangdi T."/>
            <person name="Weiand M."/>
            <person name="Wilkinson J."/>
            <person name="Wilson A."/>
            <person name="Yadav S."/>
            <person name="Young G."/>
            <person name="Yu Q."/>
            <person name="Zembek L."/>
            <person name="Zhong D."/>
            <person name="Zimmer A."/>
            <person name="Zwirko Z."/>
            <person name="Jaffe D.B."/>
            <person name="Alvarez P."/>
            <person name="Brockman W."/>
            <person name="Butler J."/>
            <person name="Chin C."/>
            <person name="Gnerre S."/>
            <person name="Grabherr M."/>
            <person name="Kleber M."/>
            <person name="Mauceli E."/>
            <person name="MacCallum I."/>
        </authorList>
    </citation>
    <scope>NUCLEOTIDE SEQUENCE [LARGE SCALE GENOMIC DNA]</scope>
    <source>
        <strain evidence="3">Tucson 15010-1051.87</strain>
    </source>
</reference>